<name>A0ABT0MI06_9GAMM</name>
<sequence length="163" mass="17390">MSSIALLTACASPPVIQVQSLTQATPEQMVAEVRAAAGDDDRELAVQPLRDSEVEDLRQTAARLEQQKHYQDAAAALDKALSITPDDPAVLQERAEVALLLRDTGKAETLARRGFELGAKVGPLCRKHWATVRQARLVAGDAAGAGSAKTQMDSCKVAGLDRF</sequence>
<dbReference type="Proteomes" id="UP001431217">
    <property type="component" value="Unassembled WGS sequence"/>
</dbReference>
<keyword evidence="2" id="KW-1185">Reference proteome</keyword>
<dbReference type="EMBL" id="JAMBEP010000001">
    <property type="protein sequence ID" value="MCL1634497.1"/>
    <property type="molecule type" value="Genomic_DNA"/>
</dbReference>
<dbReference type="Gene3D" id="1.25.40.10">
    <property type="entry name" value="Tetratricopeptide repeat domain"/>
    <property type="match status" value="1"/>
</dbReference>
<evidence type="ECO:0000313" key="2">
    <source>
        <dbReference type="Proteomes" id="UP001431217"/>
    </source>
</evidence>
<comment type="caution">
    <text evidence="1">The sequence shown here is derived from an EMBL/GenBank/DDBJ whole genome shotgun (WGS) entry which is preliminary data.</text>
</comment>
<accession>A0ABT0MI06</accession>
<organism evidence="1 2">
    <name type="scientific">Luteimonas galliterrae</name>
    <dbReference type="NCBI Taxonomy" id="2940486"/>
    <lineage>
        <taxon>Bacteria</taxon>
        <taxon>Pseudomonadati</taxon>
        <taxon>Pseudomonadota</taxon>
        <taxon>Gammaproteobacteria</taxon>
        <taxon>Lysobacterales</taxon>
        <taxon>Lysobacteraceae</taxon>
        <taxon>Luteimonas</taxon>
    </lineage>
</organism>
<gene>
    <name evidence="1" type="ORF">M2650_07610</name>
</gene>
<dbReference type="Pfam" id="PF13428">
    <property type="entry name" value="TPR_14"/>
    <property type="match status" value="1"/>
</dbReference>
<dbReference type="SUPFAM" id="SSF48452">
    <property type="entry name" value="TPR-like"/>
    <property type="match status" value="1"/>
</dbReference>
<protein>
    <recommendedName>
        <fullName evidence="3">Tetratricopeptide repeat protein</fullName>
    </recommendedName>
</protein>
<proteinExistence type="predicted"/>
<reference evidence="1 2" key="1">
    <citation type="submission" date="2022-05" db="EMBL/GenBank/DDBJ databases">
        <title>Luteimonas sp. SX5, whole genome shotgun sequencing project.</title>
        <authorList>
            <person name="Zhao G."/>
            <person name="Shen L."/>
        </authorList>
    </citation>
    <scope>NUCLEOTIDE SEQUENCE [LARGE SCALE GENOMIC DNA]</scope>
    <source>
        <strain evidence="1 2">SX5</strain>
    </source>
</reference>
<evidence type="ECO:0008006" key="3">
    <source>
        <dbReference type="Google" id="ProtNLM"/>
    </source>
</evidence>
<dbReference type="InterPro" id="IPR011990">
    <property type="entry name" value="TPR-like_helical_dom_sf"/>
</dbReference>
<evidence type="ECO:0000313" key="1">
    <source>
        <dbReference type="EMBL" id="MCL1634497.1"/>
    </source>
</evidence>